<name>A0A7K1UY18_9NOCA</name>
<dbReference type="AlphaFoldDB" id="A0A7K1UY18"/>
<keyword evidence="1" id="KW-0812">Transmembrane</keyword>
<gene>
    <name evidence="2" type="ORF">GPX89_18725</name>
</gene>
<dbReference type="RefSeq" id="WP_157388872.1">
    <property type="nucleotide sequence ID" value="NZ_WRPP01000003.1"/>
</dbReference>
<organism evidence="2 3">
    <name type="scientific">Nocardia terrae</name>
    <dbReference type="NCBI Taxonomy" id="2675851"/>
    <lineage>
        <taxon>Bacteria</taxon>
        <taxon>Bacillati</taxon>
        <taxon>Actinomycetota</taxon>
        <taxon>Actinomycetes</taxon>
        <taxon>Mycobacteriales</taxon>
        <taxon>Nocardiaceae</taxon>
        <taxon>Nocardia</taxon>
    </lineage>
</organism>
<dbReference type="Proteomes" id="UP000466794">
    <property type="component" value="Unassembled WGS sequence"/>
</dbReference>
<sequence>MIPRARAGSRQITSDFSFTPSARDLDYRETEHRVDYVQFLGIPAGFAIYIAAFVLLIVMRLLHKRRTRAAI</sequence>
<protein>
    <submittedName>
        <fullName evidence="2">Uncharacterized protein</fullName>
    </submittedName>
</protein>
<dbReference type="EMBL" id="WRPP01000003">
    <property type="protein sequence ID" value="MVU79266.1"/>
    <property type="molecule type" value="Genomic_DNA"/>
</dbReference>
<evidence type="ECO:0000313" key="3">
    <source>
        <dbReference type="Proteomes" id="UP000466794"/>
    </source>
</evidence>
<reference evidence="2 3" key="1">
    <citation type="submission" date="2019-12" db="EMBL/GenBank/DDBJ databases">
        <title>Nocardia sp. nov. ET3-3 isolated from soil.</title>
        <authorList>
            <person name="Kanchanasin P."/>
            <person name="Tanasupawat S."/>
            <person name="Yuki M."/>
            <person name="Kudo T."/>
        </authorList>
    </citation>
    <scope>NUCLEOTIDE SEQUENCE [LARGE SCALE GENOMIC DNA]</scope>
    <source>
        <strain evidence="2 3">ET3-3</strain>
    </source>
</reference>
<comment type="caution">
    <text evidence="2">The sequence shown here is derived from an EMBL/GenBank/DDBJ whole genome shotgun (WGS) entry which is preliminary data.</text>
</comment>
<keyword evidence="1" id="KW-1133">Transmembrane helix</keyword>
<evidence type="ECO:0000256" key="1">
    <source>
        <dbReference type="SAM" id="Phobius"/>
    </source>
</evidence>
<proteinExistence type="predicted"/>
<accession>A0A7K1UY18</accession>
<keyword evidence="3" id="KW-1185">Reference proteome</keyword>
<evidence type="ECO:0000313" key="2">
    <source>
        <dbReference type="EMBL" id="MVU79266.1"/>
    </source>
</evidence>
<keyword evidence="1" id="KW-0472">Membrane</keyword>
<feature type="transmembrane region" description="Helical" evidence="1">
    <location>
        <begin position="36"/>
        <end position="58"/>
    </location>
</feature>